<organism evidence="1 2">
    <name type="scientific">Owenia fusiformis</name>
    <name type="common">Polychaete worm</name>
    <dbReference type="NCBI Taxonomy" id="6347"/>
    <lineage>
        <taxon>Eukaryota</taxon>
        <taxon>Metazoa</taxon>
        <taxon>Spiralia</taxon>
        <taxon>Lophotrochozoa</taxon>
        <taxon>Annelida</taxon>
        <taxon>Polychaeta</taxon>
        <taxon>Sedentaria</taxon>
        <taxon>Canalipalpata</taxon>
        <taxon>Sabellida</taxon>
        <taxon>Oweniida</taxon>
        <taxon>Oweniidae</taxon>
        <taxon>Owenia</taxon>
    </lineage>
</organism>
<evidence type="ECO:0000313" key="1">
    <source>
        <dbReference type="EMBL" id="CAH1782371.1"/>
    </source>
</evidence>
<feature type="non-terminal residue" evidence="1">
    <location>
        <position position="1"/>
    </location>
</feature>
<evidence type="ECO:0000313" key="2">
    <source>
        <dbReference type="Proteomes" id="UP000749559"/>
    </source>
</evidence>
<protein>
    <submittedName>
        <fullName evidence="1">Uncharacterized protein</fullName>
    </submittedName>
</protein>
<comment type="caution">
    <text evidence="1">The sequence shown here is derived from an EMBL/GenBank/DDBJ whole genome shotgun (WGS) entry which is preliminary data.</text>
</comment>
<reference evidence="1" key="1">
    <citation type="submission" date="2022-03" db="EMBL/GenBank/DDBJ databases">
        <authorList>
            <person name="Martin C."/>
        </authorList>
    </citation>
    <scope>NUCLEOTIDE SEQUENCE</scope>
</reference>
<keyword evidence="2" id="KW-1185">Reference proteome</keyword>
<dbReference type="EMBL" id="CAIIXF020000004">
    <property type="protein sequence ID" value="CAH1782371.1"/>
    <property type="molecule type" value="Genomic_DNA"/>
</dbReference>
<sequence>GQAEEELQQEIRPIPNLDCDIEEKMWLSAFEKRFIGKETKQVKKVYLFQIRVFCYQSPITSLKCLLKFKEHCNEWQQLENQTDCHMNNKEILRENRRKNDISLFQPTRHTFDLCLPTS</sequence>
<name>A0A8J1Y963_OWEFU</name>
<proteinExistence type="predicted"/>
<dbReference type="AlphaFoldDB" id="A0A8J1Y963"/>
<gene>
    <name evidence="1" type="ORF">OFUS_LOCUS8829</name>
</gene>
<dbReference type="Proteomes" id="UP000749559">
    <property type="component" value="Unassembled WGS sequence"/>
</dbReference>
<accession>A0A8J1Y963</accession>